<keyword evidence="3" id="KW-1185">Reference proteome</keyword>
<feature type="signal peptide" evidence="1">
    <location>
        <begin position="1"/>
        <end position="21"/>
    </location>
</feature>
<organism evidence="2 3">
    <name type="scientific">Hymenobacter frigidus</name>
    <dbReference type="NCBI Taxonomy" id="1524095"/>
    <lineage>
        <taxon>Bacteria</taxon>
        <taxon>Pseudomonadati</taxon>
        <taxon>Bacteroidota</taxon>
        <taxon>Cytophagia</taxon>
        <taxon>Cytophagales</taxon>
        <taxon>Hymenobacteraceae</taxon>
        <taxon>Hymenobacter</taxon>
    </lineage>
</organism>
<reference evidence="3" key="1">
    <citation type="journal article" date="2019" name="Int. J. Syst. Evol. Microbiol.">
        <title>The Global Catalogue of Microorganisms (GCM) 10K type strain sequencing project: providing services to taxonomists for standard genome sequencing and annotation.</title>
        <authorList>
            <consortium name="The Broad Institute Genomics Platform"/>
            <consortium name="The Broad Institute Genome Sequencing Center for Infectious Disease"/>
            <person name="Wu L."/>
            <person name="Ma J."/>
        </authorList>
    </citation>
    <scope>NUCLEOTIDE SEQUENCE [LARGE SCALE GENOMIC DNA]</scope>
    <source>
        <strain evidence="3">CGMCC 1.14966</strain>
    </source>
</reference>
<evidence type="ECO:0000313" key="3">
    <source>
        <dbReference type="Proteomes" id="UP000637774"/>
    </source>
</evidence>
<gene>
    <name evidence="2" type="ORF">GCM10011495_35780</name>
</gene>
<dbReference type="RefSeq" id="WP_188563469.1">
    <property type="nucleotide sequence ID" value="NZ_BMGY01000051.1"/>
</dbReference>
<proteinExistence type="predicted"/>
<evidence type="ECO:0000256" key="1">
    <source>
        <dbReference type="SAM" id="SignalP"/>
    </source>
</evidence>
<comment type="caution">
    <text evidence="2">The sequence shown here is derived from an EMBL/GenBank/DDBJ whole genome shotgun (WGS) entry which is preliminary data.</text>
</comment>
<dbReference type="Proteomes" id="UP000637774">
    <property type="component" value="Unassembled WGS sequence"/>
</dbReference>
<keyword evidence="1" id="KW-0732">Signal</keyword>
<evidence type="ECO:0000313" key="2">
    <source>
        <dbReference type="EMBL" id="GGH90276.1"/>
    </source>
</evidence>
<name>A0ABQ2AEL3_9BACT</name>
<evidence type="ECO:0008006" key="4">
    <source>
        <dbReference type="Google" id="ProtNLM"/>
    </source>
</evidence>
<sequence length="101" mass="10948">MMRAILLISAGVLLSSGCHRAALTPTTGASCSAEQARAVAYRAFTRQKQPNQLVVTSSETDSTYVFEFDLADRYTKGIEGGGGQVVISKSGCRITRLRRYQ</sequence>
<accession>A0ABQ2AEL3</accession>
<dbReference type="EMBL" id="BMGY01000051">
    <property type="protein sequence ID" value="GGH90276.1"/>
    <property type="molecule type" value="Genomic_DNA"/>
</dbReference>
<dbReference type="PROSITE" id="PS51257">
    <property type="entry name" value="PROKAR_LIPOPROTEIN"/>
    <property type="match status" value="1"/>
</dbReference>
<feature type="chain" id="PRO_5045078848" description="Lipoprotein" evidence="1">
    <location>
        <begin position="22"/>
        <end position="101"/>
    </location>
</feature>
<protein>
    <recommendedName>
        <fullName evidence="4">Lipoprotein</fullName>
    </recommendedName>
</protein>